<dbReference type="STRING" id="485913.Krac_4507"/>
<reference evidence="4 5" key="1">
    <citation type="journal article" date="2011" name="Stand. Genomic Sci.">
        <title>Non-contiguous finished genome sequence and contextual data of the filamentous soil bacterium Ktedonobacter racemifer type strain (SOSP1-21).</title>
        <authorList>
            <person name="Chang Y.J."/>
            <person name="Land M."/>
            <person name="Hauser L."/>
            <person name="Chertkov O."/>
            <person name="Del Rio T.G."/>
            <person name="Nolan M."/>
            <person name="Copeland A."/>
            <person name="Tice H."/>
            <person name="Cheng J.F."/>
            <person name="Lucas S."/>
            <person name="Han C."/>
            <person name="Goodwin L."/>
            <person name="Pitluck S."/>
            <person name="Ivanova N."/>
            <person name="Ovchinikova G."/>
            <person name="Pati A."/>
            <person name="Chen A."/>
            <person name="Palaniappan K."/>
            <person name="Mavromatis K."/>
            <person name="Liolios K."/>
            <person name="Brettin T."/>
            <person name="Fiebig A."/>
            <person name="Rohde M."/>
            <person name="Abt B."/>
            <person name="Goker M."/>
            <person name="Detter J.C."/>
            <person name="Woyke T."/>
            <person name="Bristow J."/>
            <person name="Eisen J.A."/>
            <person name="Markowitz V."/>
            <person name="Hugenholtz P."/>
            <person name="Kyrpides N.C."/>
            <person name="Klenk H.P."/>
            <person name="Lapidus A."/>
        </authorList>
    </citation>
    <scope>NUCLEOTIDE SEQUENCE [LARGE SCALE GENOMIC DNA]</scope>
    <source>
        <strain evidence="5">DSM 44963</strain>
    </source>
</reference>
<evidence type="ECO:0000259" key="3">
    <source>
        <dbReference type="Pfam" id="PF02371"/>
    </source>
</evidence>
<dbReference type="GO" id="GO:0004803">
    <property type="term" value="F:transposase activity"/>
    <property type="evidence" value="ECO:0007669"/>
    <property type="project" value="InterPro"/>
</dbReference>
<dbReference type="OrthoDB" id="4935at2"/>
<dbReference type="Proteomes" id="UP000004508">
    <property type="component" value="Unassembled WGS sequence"/>
</dbReference>
<comment type="caution">
    <text evidence="4">The sequence shown here is derived from an EMBL/GenBank/DDBJ whole genome shotgun (WGS) entry which is preliminary data.</text>
</comment>
<gene>
    <name evidence="4" type="ORF">Krac_4507</name>
</gene>
<dbReference type="PANTHER" id="PTHR33055:SF3">
    <property type="entry name" value="PUTATIVE TRANSPOSASE FOR IS117-RELATED"/>
    <property type="match status" value="1"/>
</dbReference>
<dbReference type="InParanoid" id="D6TSY0"/>
<dbReference type="PANTHER" id="PTHR33055">
    <property type="entry name" value="TRANSPOSASE FOR INSERTION SEQUENCE ELEMENT IS1111A"/>
    <property type="match status" value="1"/>
</dbReference>
<evidence type="ECO:0000256" key="1">
    <source>
        <dbReference type="SAM" id="MobiDB-lite"/>
    </source>
</evidence>
<feature type="region of interest" description="Disordered" evidence="1">
    <location>
        <begin position="8"/>
        <end position="48"/>
    </location>
</feature>
<dbReference type="Pfam" id="PF01548">
    <property type="entry name" value="DEDD_Tnp_IS110"/>
    <property type="match status" value="1"/>
</dbReference>
<protein>
    <submittedName>
        <fullName evidence="4">Transposase IS116/IS110/IS902 family protein</fullName>
    </submittedName>
</protein>
<accession>D6TSY0</accession>
<dbReference type="InterPro" id="IPR002525">
    <property type="entry name" value="Transp_IS110-like_N"/>
</dbReference>
<dbReference type="GO" id="GO:0003677">
    <property type="term" value="F:DNA binding"/>
    <property type="evidence" value="ECO:0007669"/>
    <property type="project" value="InterPro"/>
</dbReference>
<organism evidence="4 5">
    <name type="scientific">Ktedonobacter racemifer DSM 44963</name>
    <dbReference type="NCBI Taxonomy" id="485913"/>
    <lineage>
        <taxon>Bacteria</taxon>
        <taxon>Bacillati</taxon>
        <taxon>Chloroflexota</taxon>
        <taxon>Ktedonobacteria</taxon>
        <taxon>Ktedonobacterales</taxon>
        <taxon>Ktedonobacteraceae</taxon>
        <taxon>Ktedonobacter</taxon>
    </lineage>
</organism>
<dbReference type="RefSeq" id="WP_007914288.1">
    <property type="nucleotide sequence ID" value="NZ_ADVG01000003.1"/>
</dbReference>
<name>D6TSY0_KTERA</name>
<dbReference type="InterPro" id="IPR003346">
    <property type="entry name" value="Transposase_20"/>
</dbReference>
<feature type="compositionally biased region" description="Polar residues" evidence="1">
    <location>
        <begin position="11"/>
        <end position="26"/>
    </location>
</feature>
<proteinExistence type="predicted"/>
<dbReference type="AlphaFoldDB" id="D6TSY0"/>
<dbReference type="InterPro" id="IPR047650">
    <property type="entry name" value="Transpos_IS110"/>
</dbReference>
<dbReference type="Pfam" id="PF02371">
    <property type="entry name" value="Transposase_20"/>
    <property type="match status" value="1"/>
</dbReference>
<evidence type="ECO:0000313" key="5">
    <source>
        <dbReference type="Proteomes" id="UP000004508"/>
    </source>
</evidence>
<sequence>MLIEELLKESYLSSGTRGKRPASSSGTVGGGKPADNVPDGSSRKGHRATPATYADEWGAASASARKSLCWGRYREISTCCRFLSRTLLVRHERFEGCPTCVFEHSREGFRSFVDHLQEYVPLEQVTVLLEHTGHYHRLLEQYLLVLDITVYRVHVQKRAEGMLKTDKRDALSLANALYTQLELGAQVQDKMQLVRRIVPPTSAAAQLQGVMRHRYELSHMSTQYRNKLTAICDQLFPELVQVFHDPNLPTALAFRSAFPTPHAIAVASLDDLRAARQRTFSSDAQLLELQRLADKTIGVTDLDRQRGLVLEQGLLIKELQLIQQHPEDLQTTIMDIVQNCREGQILLSIPPIGPVQAATIIATVGNIANFAKACELKSYFGWAPRKKRLGSPWIEPISQREGSVP</sequence>
<dbReference type="EMBL" id="ADVG01000003">
    <property type="protein sequence ID" value="EFH83531.1"/>
    <property type="molecule type" value="Genomic_DNA"/>
</dbReference>
<dbReference type="GO" id="GO:0006313">
    <property type="term" value="P:DNA transposition"/>
    <property type="evidence" value="ECO:0007669"/>
    <property type="project" value="InterPro"/>
</dbReference>
<dbReference type="eggNOG" id="COG3547">
    <property type="taxonomic scope" value="Bacteria"/>
</dbReference>
<evidence type="ECO:0000313" key="4">
    <source>
        <dbReference type="EMBL" id="EFH83531.1"/>
    </source>
</evidence>
<evidence type="ECO:0000259" key="2">
    <source>
        <dbReference type="Pfam" id="PF01548"/>
    </source>
</evidence>
<feature type="domain" description="Transposase IS110-like N-terminal" evidence="2">
    <location>
        <begin position="102"/>
        <end position="237"/>
    </location>
</feature>
<feature type="domain" description="Transposase IS116/IS110/IS902 C-terminal" evidence="3">
    <location>
        <begin position="344"/>
        <end position="388"/>
    </location>
</feature>
<keyword evidence="5" id="KW-1185">Reference proteome</keyword>